<dbReference type="Proteomes" id="UP001500552">
    <property type="component" value="Unassembled WGS sequence"/>
</dbReference>
<name>A0ABP8M086_9BACT</name>
<keyword evidence="2" id="KW-1185">Reference proteome</keyword>
<gene>
    <name evidence="1" type="ORF">GCM10023188_35510</name>
</gene>
<evidence type="ECO:0000313" key="2">
    <source>
        <dbReference type="Proteomes" id="UP001500552"/>
    </source>
</evidence>
<accession>A0ABP8M086</accession>
<reference evidence="2" key="1">
    <citation type="journal article" date="2019" name="Int. J. Syst. Evol. Microbiol.">
        <title>The Global Catalogue of Microorganisms (GCM) 10K type strain sequencing project: providing services to taxonomists for standard genome sequencing and annotation.</title>
        <authorList>
            <consortium name="The Broad Institute Genomics Platform"/>
            <consortium name="The Broad Institute Genome Sequencing Center for Infectious Disease"/>
            <person name="Wu L."/>
            <person name="Ma J."/>
        </authorList>
    </citation>
    <scope>NUCLEOTIDE SEQUENCE [LARGE SCALE GENOMIC DNA]</scope>
    <source>
        <strain evidence="2">JCM 17926</strain>
    </source>
</reference>
<proteinExistence type="predicted"/>
<sequence>MPVANRIPILCLGLLLATTSCERPAPPTTAEASDSYNLAAYIEQQQERLQAEKPMVLKSVTTEEKPTETIQTAEIDWEDELSVFAETDLNRPALQEYYTREERVLPDGNIVLEYNRVEDAEPLVHYLRLEMTPDRVLRQLNALIQDQNILFYSRRNIQLTADPSSGNISGYRVQGVQKLVLSDSLHYQIDANL</sequence>
<organism evidence="1 2">
    <name type="scientific">Pontibacter saemangeumensis</name>
    <dbReference type="NCBI Taxonomy" id="1084525"/>
    <lineage>
        <taxon>Bacteria</taxon>
        <taxon>Pseudomonadati</taxon>
        <taxon>Bacteroidota</taxon>
        <taxon>Cytophagia</taxon>
        <taxon>Cytophagales</taxon>
        <taxon>Hymenobacteraceae</taxon>
        <taxon>Pontibacter</taxon>
    </lineage>
</organism>
<comment type="caution">
    <text evidence="1">The sequence shown here is derived from an EMBL/GenBank/DDBJ whole genome shotgun (WGS) entry which is preliminary data.</text>
</comment>
<dbReference type="EMBL" id="BAABHC010000021">
    <property type="protein sequence ID" value="GAA4439261.1"/>
    <property type="molecule type" value="Genomic_DNA"/>
</dbReference>
<dbReference type="PROSITE" id="PS51257">
    <property type="entry name" value="PROKAR_LIPOPROTEIN"/>
    <property type="match status" value="1"/>
</dbReference>
<evidence type="ECO:0000313" key="1">
    <source>
        <dbReference type="EMBL" id="GAA4439261.1"/>
    </source>
</evidence>
<protein>
    <submittedName>
        <fullName evidence="1">Uncharacterized protein</fullName>
    </submittedName>
</protein>